<protein>
    <submittedName>
        <fullName evidence="2">HDOD domain-containing protein</fullName>
    </submittedName>
</protein>
<dbReference type="InterPro" id="IPR014627">
    <property type="entry name" value="UCP036888_HDGYP-like"/>
</dbReference>
<accession>A0ABT5U8J1</accession>
<dbReference type="SUPFAM" id="SSF55826">
    <property type="entry name" value="YbaK/ProRS associated domain"/>
    <property type="match status" value="1"/>
</dbReference>
<dbReference type="Pfam" id="PF04073">
    <property type="entry name" value="tRNA_edit"/>
    <property type="match status" value="1"/>
</dbReference>
<dbReference type="EMBL" id="JAPMOU010000011">
    <property type="protein sequence ID" value="MDE1462510.1"/>
    <property type="molecule type" value="Genomic_DNA"/>
</dbReference>
<gene>
    <name evidence="2" type="ORF">ORQ98_11060</name>
</gene>
<dbReference type="PANTHER" id="PTHR33525:SF3">
    <property type="entry name" value="RIBONUCLEASE Y"/>
    <property type="match status" value="1"/>
</dbReference>
<reference evidence="2 3" key="1">
    <citation type="submission" date="2022-11" db="EMBL/GenBank/DDBJ databases">
        <title>Spartinivicinus poritis sp. nov., isolated from scleractinian coral Porites lutea.</title>
        <authorList>
            <person name="Zhang G."/>
            <person name="Cai L."/>
            <person name="Wei Q."/>
        </authorList>
    </citation>
    <scope>NUCLEOTIDE SEQUENCE [LARGE SCALE GENOMIC DNA]</scope>
    <source>
        <strain evidence="2 3">A2-2</strain>
    </source>
</reference>
<dbReference type="InterPro" id="IPR052340">
    <property type="entry name" value="RNase_Y/CdgJ"/>
</dbReference>
<evidence type="ECO:0000313" key="3">
    <source>
        <dbReference type="Proteomes" id="UP001528823"/>
    </source>
</evidence>
<name>A0ABT5U8J1_9GAMM</name>
<evidence type="ECO:0000259" key="1">
    <source>
        <dbReference type="PROSITE" id="PS51833"/>
    </source>
</evidence>
<proteinExistence type="predicted"/>
<keyword evidence="3" id="KW-1185">Reference proteome</keyword>
<dbReference type="InterPro" id="IPR007214">
    <property type="entry name" value="YbaK/aa-tRNA-synth-assoc-dom"/>
</dbReference>
<dbReference type="InterPro" id="IPR036754">
    <property type="entry name" value="YbaK/aa-tRNA-synt-asso_dom_sf"/>
</dbReference>
<dbReference type="Gene3D" id="3.90.960.10">
    <property type="entry name" value="YbaK/aminoacyl-tRNA synthetase-associated domain"/>
    <property type="match status" value="1"/>
</dbReference>
<dbReference type="InterPro" id="IPR013976">
    <property type="entry name" value="HDOD"/>
</dbReference>
<feature type="domain" description="HDOD" evidence="1">
    <location>
        <begin position="190"/>
        <end position="390"/>
    </location>
</feature>
<dbReference type="RefSeq" id="WP_274688865.1">
    <property type="nucleotide sequence ID" value="NZ_JAPMOU010000011.1"/>
</dbReference>
<dbReference type="Proteomes" id="UP001528823">
    <property type="component" value="Unassembled WGS sequence"/>
</dbReference>
<comment type="caution">
    <text evidence="2">The sequence shown here is derived from an EMBL/GenBank/DDBJ whole genome shotgun (WGS) entry which is preliminary data.</text>
</comment>
<dbReference type="PANTHER" id="PTHR33525">
    <property type="match status" value="1"/>
</dbReference>
<dbReference type="PROSITE" id="PS51833">
    <property type="entry name" value="HDOD"/>
    <property type="match status" value="1"/>
</dbReference>
<dbReference type="Gene3D" id="1.10.3210.10">
    <property type="entry name" value="Hypothetical protein af1432"/>
    <property type="match status" value="1"/>
</dbReference>
<sequence length="461" mass="52610">MNVISEKVKEILKQQGIAFEIDERKELAGNNQELSNVIYSTILEDDKGKVMVICPRTHIIDLNFFNSQFNRKLSAMEEGKLSKLLKDKQLEKLPAIPQLFDLPVIIDSQLFKSDEVLWLDSGTKDKLISIKSDDYKKLASHYTQSQFSVRVAEMAEGPETWQQDIFEITQAVNTHTQLTMRAQLEETVDLPPLPQTAQKILQLNSDPNADINQLVKIVESDPSLAAQVVSWAASPYYGVRGEIKNVKDAITRVLGFDFIMSIAVAMCLNKTIELPQDQPRGYTPFWQQASYAAVTAEQMVRKMSGANKLDKGLAYLSGLMHNFGYLVMAYVFPDHFSNICRYMEVNQHINHIEIERYLIGVTRDQVCCWLMHYWDMPEELVVAIRFQHSPNYNGEYSQYALLLYIVQRLLKEQGIGDAPYEQIPDEFYQQLNLTPDQAAEVIDKVVEDHDNVEMLGNSLAA</sequence>
<evidence type="ECO:0000313" key="2">
    <source>
        <dbReference type="EMBL" id="MDE1462510.1"/>
    </source>
</evidence>
<dbReference type="SUPFAM" id="SSF109604">
    <property type="entry name" value="HD-domain/PDEase-like"/>
    <property type="match status" value="1"/>
</dbReference>
<organism evidence="2 3">
    <name type="scientific">Spartinivicinus poritis</name>
    <dbReference type="NCBI Taxonomy" id="2994640"/>
    <lineage>
        <taxon>Bacteria</taxon>
        <taxon>Pseudomonadati</taxon>
        <taxon>Pseudomonadota</taxon>
        <taxon>Gammaproteobacteria</taxon>
        <taxon>Oceanospirillales</taxon>
        <taxon>Zooshikellaceae</taxon>
        <taxon>Spartinivicinus</taxon>
    </lineage>
</organism>
<dbReference type="PIRSF" id="PIRSF036888">
    <property type="entry name" value="HDGYPm_UCP036888"/>
    <property type="match status" value="1"/>
</dbReference>
<dbReference type="Pfam" id="PF08668">
    <property type="entry name" value="HDOD"/>
    <property type="match status" value="1"/>
</dbReference>